<evidence type="ECO:0000313" key="4">
    <source>
        <dbReference type="RefSeq" id="XP_029641009.1"/>
    </source>
</evidence>
<organism evidence="2 3">
    <name type="scientific">Octopus sinensis</name>
    <name type="common">East Asian common octopus</name>
    <dbReference type="NCBI Taxonomy" id="2607531"/>
    <lineage>
        <taxon>Eukaryota</taxon>
        <taxon>Metazoa</taxon>
        <taxon>Spiralia</taxon>
        <taxon>Lophotrochozoa</taxon>
        <taxon>Mollusca</taxon>
        <taxon>Cephalopoda</taxon>
        <taxon>Coleoidea</taxon>
        <taxon>Octopodiformes</taxon>
        <taxon>Octopoda</taxon>
        <taxon>Incirrata</taxon>
        <taxon>Octopodidae</taxon>
        <taxon>Octopus</taxon>
    </lineage>
</organism>
<sequence>MSNRKKYGSVSRSEYDDTILRNNVRADNRLSRELKDVERAQKVTFRDITFETKRLRNKIQSGNAPVTKNDHLQKKLLEISREQTMSAQARTNLLHIDTNMAEYNEMVESSMPEALSQGSINNPKENTLQSNEKSKKIGIAVENSDKSDYNKEAENDGNETTQAPSQAKNEKRNIWDSLSIPKHSNNVKAVRQRLQSEFQSVGSPVMSSRQTTAQLPPVHGQSIKRNANQTVKL</sequence>
<dbReference type="RefSeq" id="XP_029641011.1">
    <property type="nucleotide sequence ID" value="XM_029785151.2"/>
</dbReference>
<dbReference type="RefSeq" id="XP_029641009.1">
    <property type="nucleotide sequence ID" value="XM_029785149.2"/>
</dbReference>
<name>A0A6P7SS74_9MOLL</name>
<dbReference type="Proteomes" id="UP000515154">
    <property type="component" value="Linkage group LG9"/>
</dbReference>
<dbReference type="RefSeq" id="XP_036361824.1">
    <property type="nucleotide sequence ID" value="XM_036505931.1"/>
</dbReference>
<keyword evidence="2" id="KW-1185">Reference proteome</keyword>
<feature type="compositionally biased region" description="Basic and acidic residues" evidence="1">
    <location>
        <begin position="143"/>
        <end position="154"/>
    </location>
</feature>
<evidence type="ECO:0000313" key="8">
    <source>
        <dbReference type="RefSeq" id="XP_036361824.1"/>
    </source>
</evidence>
<dbReference type="RefSeq" id="XP_036361827.1">
    <property type="nucleotide sequence ID" value="XM_036505934.1"/>
</dbReference>
<evidence type="ECO:0000313" key="13">
    <source>
        <dbReference type="RefSeq" id="XP_036361829.1"/>
    </source>
</evidence>
<dbReference type="RefSeq" id="XP_036361825.1">
    <property type="nucleotide sequence ID" value="XM_036505932.1"/>
</dbReference>
<dbReference type="RefSeq" id="XP_029641014.1">
    <property type="nucleotide sequence ID" value="XM_029785154.2"/>
</dbReference>
<evidence type="ECO:0000313" key="7">
    <source>
        <dbReference type="RefSeq" id="XP_029641014.1"/>
    </source>
</evidence>
<dbReference type="RefSeq" id="XP_029641010.1">
    <property type="nucleotide sequence ID" value="XM_029785150.2"/>
</dbReference>
<evidence type="ECO:0000256" key="1">
    <source>
        <dbReference type="SAM" id="MobiDB-lite"/>
    </source>
</evidence>
<dbReference type="RefSeq" id="XP_029641008.1">
    <property type="nucleotide sequence ID" value="XM_029785148.2"/>
</dbReference>
<protein>
    <submittedName>
        <fullName evidence="3 4">Uncharacterized protein LOC115215828</fullName>
    </submittedName>
</protein>
<evidence type="ECO:0000313" key="5">
    <source>
        <dbReference type="RefSeq" id="XP_029641010.1"/>
    </source>
</evidence>
<feature type="compositionally biased region" description="Polar residues" evidence="1">
    <location>
        <begin position="223"/>
        <end position="233"/>
    </location>
</feature>
<accession>A0A6P7SS74</accession>
<evidence type="ECO:0000313" key="12">
    <source>
        <dbReference type="RefSeq" id="XP_036361828.1"/>
    </source>
</evidence>
<feature type="region of interest" description="Disordered" evidence="1">
    <location>
        <begin position="200"/>
        <end position="233"/>
    </location>
</feature>
<evidence type="ECO:0000313" key="11">
    <source>
        <dbReference type="RefSeq" id="XP_036361827.1"/>
    </source>
</evidence>
<evidence type="ECO:0000313" key="9">
    <source>
        <dbReference type="RefSeq" id="XP_036361825.1"/>
    </source>
</evidence>
<feature type="compositionally biased region" description="Polar residues" evidence="1">
    <location>
        <begin position="200"/>
        <end position="214"/>
    </location>
</feature>
<evidence type="ECO:0000313" key="3">
    <source>
        <dbReference type="RefSeq" id="XP_029641008.1"/>
    </source>
</evidence>
<dbReference type="KEGG" id="osn:115215828"/>
<evidence type="ECO:0000313" key="10">
    <source>
        <dbReference type="RefSeq" id="XP_036361826.1"/>
    </source>
</evidence>
<proteinExistence type="predicted"/>
<evidence type="ECO:0000313" key="6">
    <source>
        <dbReference type="RefSeq" id="XP_029641011.1"/>
    </source>
</evidence>
<dbReference type="RefSeq" id="XP_036361829.1">
    <property type="nucleotide sequence ID" value="XM_036505936.1"/>
</dbReference>
<evidence type="ECO:0000313" key="2">
    <source>
        <dbReference type="Proteomes" id="UP000515154"/>
    </source>
</evidence>
<feature type="region of interest" description="Disordered" evidence="1">
    <location>
        <begin position="113"/>
        <end position="176"/>
    </location>
</feature>
<dbReference type="RefSeq" id="XP_036361828.1">
    <property type="nucleotide sequence ID" value="XM_036505935.1"/>
</dbReference>
<dbReference type="AlphaFoldDB" id="A0A6P7SS74"/>
<feature type="compositionally biased region" description="Polar residues" evidence="1">
    <location>
        <begin position="158"/>
        <end position="167"/>
    </location>
</feature>
<dbReference type="RefSeq" id="XP_036361826.1">
    <property type="nucleotide sequence ID" value="XM_036505933.1"/>
</dbReference>
<reference evidence="3 4" key="1">
    <citation type="submission" date="2025-08" db="UniProtKB">
        <authorList>
            <consortium name="RefSeq"/>
        </authorList>
    </citation>
    <scope>IDENTIFICATION</scope>
</reference>
<gene>
    <name evidence="3 4 5 6 7 8 9 10 11 12 13" type="primary">LOC115215828</name>
</gene>
<feature type="compositionally biased region" description="Polar residues" evidence="1">
    <location>
        <begin position="116"/>
        <end position="131"/>
    </location>
</feature>